<evidence type="ECO:0000256" key="1">
    <source>
        <dbReference type="SAM" id="MobiDB-lite"/>
    </source>
</evidence>
<gene>
    <name evidence="2" type="ORF">FHX42_000617</name>
</gene>
<evidence type="ECO:0000313" key="2">
    <source>
        <dbReference type="EMBL" id="MBA8823288.1"/>
    </source>
</evidence>
<reference evidence="2 3" key="1">
    <citation type="submission" date="2020-07" db="EMBL/GenBank/DDBJ databases">
        <title>Sequencing the genomes of 1000 actinobacteria strains.</title>
        <authorList>
            <person name="Klenk H.-P."/>
        </authorList>
    </citation>
    <scope>NUCLEOTIDE SEQUENCE [LARGE SCALE GENOMIC DNA]</scope>
    <source>
        <strain evidence="2 3">DSM 45975</strain>
    </source>
</reference>
<sequence length="221" mass="22821">MASELTKHIEALAAAGKGMKGAVEGAGTVVGAVRGIVRDLIATAVGDIAAAALRWLAASVATAGIAIGGAIADAVRLALQWADKISGWMKKLGEVLHDLWSNLDKLGSAATSVRKSIDEFFSLLSNPPEGNLTNVGSQKALTDQNAADAARHIAPSTTTGSMAKRGFAQGGSEFKPWMKGDLFQPHLQMGPDGGATKLATDTVKETAKLDDGDDDAKQNKD</sequence>
<accession>A0A839DX21</accession>
<organism evidence="2 3">
    <name type="scientific">Halosaccharopolyspora lacisalsi</name>
    <dbReference type="NCBI Taxonomy" id="1000566"/>
    <lineage>
        <taxon>Bacteria</taxon>
        <taxon>Bacillati</taxon>
        <taxon>Actinomycetota</taxon>
        <taxon>Actinomycetes</taxon>
        <taxon>Pseudonocardiales</taxon>
        <taxon>Pseudonocardiaceae</taxon>
        <taxon>Halosaccharopolyspora</taxon>
    </lineage>
</organism>
<dbReference type="EMBL" id="JACGWZ010000001">
    <property type="protein sequence ID" value="MBA8823288.1"/>
    <property type="molecule type" value="Genomic_DNA"/>
</dbReference>
<protein>
    <submittedName>
        <fullName evidence="2">Uncharacterized protein</fullName>
    </submittedName>
</protein>
<comment type="caution">
    <text evidence="2">The sequence shown here is derived from an EMBL/GenBank/DDBJ whole genome shotgun (WGS) entry which is preliminary data.</text>
</comment>
<feature type="region of interest" description="Disordered" evidence="1">
    <location>
        <begin position="190"/>
        <end position="221"/>
    </location>
</feature>
<dbReference type="AlphaFoldDB" id="A0A839DX21"/>
<name>A0A839DX21_9PSEU</name>
<keyword evidence="3" id="KW-1185">Reference proteome</keyword>
<feature type="compositionally biased region" description="Basic and acidic residues" evidence="1">
    <location>
        <begin position="202"/>
        <end position="221"/>
    </location>
</feature>
<dbReference type="RefSeq" id="WP_235986882.1">
    <property type="nucleotide sequence ID" value="NZ_JACGWZ010000001.1"/>
</dbReference>
<proteinExistence type="predicted"/>
<dbReference type="Proteomes" id="UP000569329">
    <property type="component" value="Unassembled WGS sequence"/>
</dbReference>
<evidence type="ECO:0000313" key="3">
    <source>
        <dbReference type="Proteomes" id="UP000569329"/>
    </source>
</evidence>